<sequence length="201" mass="23555">MKKDFDKEEVIQHVSSLLQEIPTSMEIVKDDSKKEQRFLYLARHMVEKAIKKEALLVSDDGRGIAIFFKMDGEGDGFWSELIQDLKLAINVTGIKKGLKALKSQKFVRQQRPNDGEFLYCWFWGILPDARGNTSDKTPYKMKDEMFRISKAMQLPIYAETRIRKVSIAYRRYGFEVLKEWEHPSGDTMYFLRYTPPKPESK</sequence>
<keyword evidence="2" id="KW-1185">Reference proteome</keyword>
<dbReference type="RefSeq" id="WP_379658672.1">
    <property type="nucleotide sequence ID" value="NZ_JBHTIV010000023.1"/>
</dbReference>
<name>A0ABW3GY93_9FLAO</name>
<organism evidence="1 2">
    <name type="scientific">Psychroflexus salinarum</name>
    <dbReference type="NCBI Taxonomy" id="546024"/>
    <lineage>
        <taxon>Bacteria</taxon>
        <taxon>Pseudomonadati</taxon>
        <taxon>Bacteroidota</taxon>
        <taxon>Flavobacteriia</taxon>
        <taxon>Flavobacteriales</taxon>
        <taxon>Flavobacteriaceae</taxon>
        <taxon>Psychroflexus</taxon>
    </lineage>
</organism>
<accession>A0ABW3GY93</accession>
<comment type="caution">
    <text evidence="1">The sequence shown here is derived from an EMBL/GenBank/DDBJ whole genome shotgun (WGS) entry which is preliminary data.</text>
</comment>
<protein>
    <submittedName>
        <fullName evidence="1">Uncharacterized protein</fullName>
    </submittedName>
</protein>
<dbReference type="EMBL" id="JBHTIV010000023">
    <property type="protein sequence ID" value="MFD0933372.1"/>
    <property type="molecule type" value="Genomic_DNA"/>
</dbReference>
<evidence type="ECO:0000313" key="2">
    <source>
        <dbReference type="Proteomes" id="UP001597049"/>
    </source>
</evidence>
<gene>
    <name evidence="1" type="ORF">ACFQ0R_12275</name>
</gene>
<proteinExistence type="predicted"/>
<reference evidence="2" key="1">
    <citation type="journal article" date="2019" name="Int. J. Syst. Evol. Microbiol.">
        <title>The Global Catalogue of Microorganisms (GCM) 10K type strain sequencing project: providing services to taxonomists for standard genome sequencing and annotation.</title>
        <authorList>
            <consortium name="The Broad Institute Genomics Platform"/>
            <consortium name="The Broad Institute Genome Sequencing Center for Infectious Disease"/>
            <person name="Wu L."/>
            <person name="Ma J."/>
        </authorList>
    </citation>
    <scope>NUCLEOTIDE SEQUENCE [LARGE SCALE GENOMIC DNA]</scope>
    <source>
        <strain evidence="2">CCUG 56752</strain>
    </source>
</reference>
<evidence type="ECO:0000313" key="1">
    <source>
        <dbReference type="EMBL" id="MFD0933372.1"/>
    </source>
</evidence>
<dbReference type="Proteomes" id="UP001597049">
    <property type="component" value="Unassembled WGS sequence"/>
</dbReference>